<comment type="caution">
    <text evidence="2">The sequence shown here is derived from an EMBL/GenBank/DDBJ whole genome shotgun (WGS) entry which is preliminary data.</text>
</comment>
<evidence type="ECO:0000313" key="2">
    <source>
        <dbReference type="EMBL" id="GAU90431.1"/>
    </source>
</evidence>
<protein>
    <submittedName>
        <fullName evidence="2">Uncharacterized protein</fullName>
    </submittedName>
</protein>
<accession>A0A1D1ULW4</accession>
<feature type="compositionally biased region" description="Basic residues" evidence="1">
    <location>
        <begin position="77"/>
        <end position="87"/>
    </location>
</feature>
<dbReference type="EMBL" id="BDGG01000001">
    <property type="protein sequence ID" value="GAU90431.1"/>
    <property type="molecule type" value="Genomic_DNA"/>
</dbReference>
<evidence type="ECO:0000256" key="1">
    <source>
        <dbReference type="SAM" id="MobiDB-lite"/>
    </source>
</evidence>
<dbReference type="Proteomes" id="UP000186922">
    <property type="component" value="Unassembled WGS sequence"/>
</dbReference>
<reference evidence="2 3" key="1">
    <citation type="journal article" date="2016" name="Nat. Commun.">
        <title>Extremotolerant tardigrade genome and improved radiotolerance of human cultured cells by tardigrade-unique protein.</title>
        <authorList>
            <person name="Hashimoto T."/>
            <person name="Horikawa D.D."/>
            <person name="Saito Y."/>
            <person name="Kuwahara H."/>
            <person name="Kozuka-Hata H."/>
            <person name="Shin-I T."/>
            <person name="Minakuchi Y."/>
            <person name="Ohishi K."/>
            <person name="Motoyama A."/>
            <person name="Aizu T."/>
            <person name="Enomoto A."/>
            <person name="Kondo K."/>
            <person name="Tanaka S."/>
            <person name="Hara Y."/>
            <person name="Koshikawa S."/>
            <person name="Sagara H."/>
            <person name="Miura T."/>
            <person name="Yokobori S."/>
            <person name="Miyagawa K."/>
            <person name="Suzuki Y."/>
            <person name="Kubo T."/>
            <person name="Oyama M."/>
            <person name="Kohara Y."/>
            <person name="Fujiyama A."/>
            <person name="Arakawa K."/>
            <person name="Katayama T."/>
            <person name="Toyoda A."/>
            <person name="Kunieda T."/>
        </authorList>
    </citation>
    <scope>NUCLEOTIDE SEQUENCE [LARGE SCALE GENOMIC DNA]</scope>
    <source>
        <strain evidence="2 3">YOKOZUNA-1</strain>
    </source>
</reference>
<keyword evidence="3" id="KW-1185">Reference proteome</keyword>
<organism evidence="2 3">
    <name type="scientific">Ramazzottius varieornatus</name>
    <name type="common">Water bear</name>
    <name type="synonym">Tardigrade</name>
    <dbReference type="NCBI Taxonomy" id="947166"/>
    <lineage>
        <taxon>Eukaryota</taxon>
        <taxon>Metazoa</taxon>
        <taxon>Ecdysozoa</taxon>
        <taxon>Tardigrada</taxon>
        <taxon>Eutardigrada</taxon>
        <taxon>Parachela</taxon>
        <taxon>Hypsibioidea</taxon>
        <taxon>Ramazzottiidae</taxon>
        <taxon>Ramazzottius</taxon>
    </lineage>
</organism>
<name>A0A1D1ULW4_RAMVA</name>
<feature type="region of interest" description="Disordered" evidence="1">
    <location>
        <begin position="1"/>
        <end position="99"/>
    </location>
</feature>
<sequence length="99" mass="11238">MLERSKSSDEDADNNASNDRQRLTSKPKKTRRSLDVQFKKRLSCESRSARQSSSAVLTAEKPKSRRKQNVNAAPAKTRVRGRVRKAITHNSEVSLKKSR</sequence>
<evidence type="ECO:0000313" key="3">
    <source>
        <dbReference type="Proteomes" id="UP000186922"/>
    </source>
</evidence>
<gene>
    <name evidence="2" type="primary">RvY_02847-1</name>
    <name evidence="2" type="synonym">RvY_02847.1</name>
    <name evidence="2" type="ORF">RvY_02847</name>
</gene>
<dbReference type="AlphaFoldDB" id="A0A1D1ULW4"/>
<feature type="compositionally biased region" description="Basic and acidic residues" evidence="1">
    <location>
        <begin position="32"/>
        <end position="48"/>
    </location>
</feature>
<proteinExistence type="predicted"/>